<organism evidence="2 3">
    <name type="scientific">Croceivirga radicis</name>
    <dbReference type="NCBI Taxonomy" id="1929488"/>
    <lineage>
        <taxon>Bacteria</taxon>
        <taxon>Pseudomonadati</taxon>
        <taxon>Bacteroidota</taxon>
        <taxon>Flavobacteriia</taxon>
        <taxon>Flavobacteriales</taxon>
        <taxon>Flavobacteriaceae</taxon>
        <taxon>Croceivirga</taxon>
    </lineage>
</organism>
<dbReference type="EMBL" id="MTBC01000008">
    <property type="protein sequence ID" value="OQD42232.1"/>
    <property type="molecule type" value="Genomic_DNA"/>
</dbReference>
<dbReference type="InterPro" id="IPR041662">
    <property type="entry name" value="SusD-like_2"/>
</dbReference>
<name>A0A1V6LPZ6_9FLAO</name>
<dbReference type="SUPFAM" id="SSF48452">
    <property type="entry name" value="TPR-like"/>
    <property type="match status" value="1"/>
</dbReference>
<evidence type="ECO:0000313" key="3">
    <source>
        <dbReference type="Proteomes" id="UP000191680"/>
    </source>
</evidence>
<evidence type="ECO:0000256" key="1">
    <source>
        <dbReference type="SAM" id="SignalP"/>
    </source>
</evidence>
<sequence>MKNFIKHIPMVLLAVLSFTACETTDLDLQVSPNDLSPTAGDPNLLLNSVQLAYITNQQTLADRAAELTRIDYFGNRNYFNGLPGNTLNGVWSRTYSSGGNGAGDFVNVGILTNLQALENIDAGSDIDYSFHVAVAKTLYAHSLFQLVDFLGSATYTEAGQPLEFPAPNLDSGESVYDAAFVLLNEAESLFNANPETLGAQDFFYSGESEKWIKLINTLRLRSYKNTGNTSAFNAIVDAGNYIMDSEDDFQISYGTSELQPDDRHPDYATDYTASGANIYQSNWMMETMLENEDPRIRYYFYRQVDGTPGALDVDGDPVDANEETLACSFVTPPQHYIDGGYTYCSVDNGYWGRSHGNDEGTPPDNFTRTAVGVYPAGGLFDDSRFEGVGLGLGGGGAGIEPIILASYVDFWIGEMATTDTDKAEALRSGLEKSIAKVQTFGSLDGSADLSMAPTEEEVADYIDDTVADFLAASGDDQENIFAEQYFTTLFGGATEAYNYYRKTGYPTTLLPNWEPDPGAFPRSFLLPQNEVLNNPNLTQKDNLEGQVFWDTNPASPAFPPAN</sequence>
<dbReference type="Pfam" id="PF12771">
    <property type="entry name" value="SusD-like_2"/>
    <property type="match status" value="1"/>
</dbReference>
<feature type="chain" id="PRO_5010690445" description="SusD/RagB family nutrient-binding outer membrane lipoprotein" evidence="1">
    <location>
        <begin position="23"/>
        <end position="562"/>
    </location>
</feature>
<dbReference type="PROSITE" id="PS51257">
    <property type="entry name" value="PROKAR_LIPOPROTEIN"/>
    <property type="match status" value="1"/>
</dbReference>
<keyword evidence="1" id="KW-0732">Signal</keyword>
<gene>
    <name evidence="2" type="ORF">BUL40_12510</name>
</gene>
<dbReference type="Proteomes" id="UP000191680">
    <property type="component" value="Unassembled WGS sequence"/>
</dbReference>
<feature type="signal peptide" evidence="1">
    <location>
        <begin position="1"/>
        <end position="22"/>
    </location>
</feature>
<protein>
    <recommendedName>
        <fullName evidence="4">SusD/RagB family nutrient-binding outer membrane lipoprotein</fullName>
    </recommendedName>
</protein>
<dbReference type="OrthoDB" id="725917at2"/>
<proteinExistence type="predicted"/>
<reference evidence="2 3" key="1">
    <citation type="submission" date="2016-12" db="EMBL/GenBank/DDBJ databases">
        <authorList>
            <person name="Song W.-J."/>
            <person name="Kurnit D.M."/>
        </authorList>
    </citation>
    <scope>NUCLEOTIDE SEQUENCE [LARGE SCALE GENOMIC DNA]</scope>
    <source>
        <strain evidence="2 3">HSG9</strain>
    </source>
</reference>
<dbReference type="Gene3D" id="1.25.40.390">
    <property type="match status" value="2"/>
</dbReference>
<keyword evidence="3" id="KW-1185">Reference proteome</keyword>
<dbReference type="AlphaFoldDB" id="A0A1V6LPZ6"/>
<evidence type="ECO:0008006" key="4">
    <source>
        <dbReference type="Google" id="ProtNLM"/>
    </source>
</evidence>
<dbReference type="InterPro" id="IPR011990">
    <property type="entry name" value="TPR-like_helical_dom_sf"/>
</dbReference>
<accession>A0A1V6LPZ6</accession>
<comment type="caution">
    <text evidence="2">The sequence shown here is derived from an EMBL/GenBank/DDBJ whole genome shotgun (WGS) entry which is preliminary data.</text>
</comment>
<evidence type="ECO:0000313" key="2">
    <source>
        <dbReference type="EMBL" id="OQD42232.1"/>
    </source>
</evidence>